<sequence>MTTRLRMLATALCACLALTACASIPTSSPVGHIDAGSTQPGANSARTPDGPAPGASVGEIVRGFLAAGAGTGNNFSVARSYLTEAEAQEWSPLESVSLLPTDVDLDSLNYEVTSDQQRLNLSAPVTGLVNSSGIYHSTKPGTRSNLEFSLRQENGEWRISSAPDGLLISQAAFRTVFLNYSLKFFTSDFSYLVPDSRWFLRSSSTPTVLVNELLSGPAPYLTGAVVTAIPDGAELGDSNVVTVENGVARITLNEQKPAPTDREKGLIRSQIASTLQAVPSISSVELTMNGQTVSESLQPRVDSSVKVDGPPVLLANGRLSRISGTTVTPVENSPDLFDAEASDPAVSLDGSVFSYLADGGRKLMRLKDDDREPATILEGENLVGPSIDRFSTVWTAEQDNPGEIRAVGDDGEVFDVGADFLNGRKLLDLEVSRDGTRIALLSTIEGQPARIDVVGIPRDNAGNPTNGLSATPIEMGSIFNRIEDISWAGSTSLVALASMERSEPAQPFRIDVTGPPEQLGELPDGSRISAGDDGRSILVTSEQGEIYSYNSNAWQKLIDISAQDPSYPG</sequence>
<feature type="domain" description="GerMN" evidence="3">
    <location>
        <begin position="206"/>
        <end position="297"/>
    </location>
</feature>
<evidence type="ECO:0000313" key="5">
    <source>
        <dbReference type="Proteomes" id="UP000253509"/>
    </source>
</evidence>
<dbReference type="Pfam" id="PF25976">
    <property type="entry name" value="LpqB_N"/>
    <property type="match status" value="1"/>
</dbReference>
<feature type="chain" id="PRO_5016918802" evidence="2">
    <location>
        <begin position="23"/>
        <end position="569"/>
    </location>
</feature>
<evidence type="ECO:0000256" key="1">
    <source>
        <dbReference type="SAM" id="MobiDB-lite"/>
    </source>
</evidence>
<accession>A0A366IMT1</accession>
<dbReference type="PROSITE" id="PS51257">
    <property type="entry name" value="PROKAR_LIPOPROTEIN"/>
    <property type="match status" value="1"/>
</dbReference>
<dbReference type="SUPFAM" id="SSF69322">
    <property type="entry name" value="Tricorn protease domain 2"/>
    <property type="match status" value="1"/>
</dbReference>
<organism evidence="4 5">
    <name type="scientific">Brevibacterium celere</name>
    <dbReference type="NCBI Taxonomy" id="225845"/>
    <lineage>
        <taxon>Bacteria</taxon>
        <taxon>Bacillati</taxon>
        <taxon>Actinomycetota</taxon>
        <taxon>Actinomycetes</taxon>
        <taxon>Micrococcales</taxon>
        <taxon>Brevibacteriaceae</taxon>
        <taxon>Brevibacterium</taxon>
    </lineage>
</organism>
<feature type="signal peptide" evidence="2">
    <location>
        <begin position="1"/>
        <end position="22"/>
    </location>
</feature>
<dbReference type="AlphaFoldDB" id="A0A366IMT1"/>
<gene>
    <name evidence="4" type="ORF">DFO65_10387</name>
</gene>
<dbReference type="SMART" id="SM00909">
    <property type="entry name" value="Germane"/>
    <property type="match status" value="1"/>
</dbReference>
<evidence type="ECO:0000259" key="3">
    <source>
        <dbReference type="SMART" id="SM00909"/>
    </source>
</evidence>
<dbReference type="InterPro" id="IPR018910">
    <property type="entry name" value="LpqB_C"/>
</dbReference>
<dbReference type="Proteomes" id="UP000253509">
    <property type="component" value="Unassembled WGS sequence"/>
</dbReference>
<dbReference type="RefSeq" id="WP_113903285.1">
    <property type="nucleotide sequence ID" value="NZ_QNSB01000003.1"/>
</dbReference>
<evidence type="ECO:0000313" key="4">
    <source>
        <dbReference type="EMBL" id="RBP72796.1"/>
    </source>
</evidence>
<feature type="region of interest" description="Disordered" evidence="1">
    <location>
        <begin position="32"/>
        <end position="54"/>
    </location>
</feature>
<proteinExistence type="predicted"/>
<dbReference type="Pfam" id="PF10646">
    <property type="entry name" value="Germane"/>
    <property type="match status" value="1"/>
</dbReference>
<keyword evidence="2" id="KW-0732">Signal</keyword>
<keyword evidence="5" id="KW-1185">Reference proteome</keyword>
<dbReference type="InterPro" id="IPR059026">
    <property type="entry name" value="LpqB_N"/>
</dbReference>
<comment type="caution">
    <text evidence="4">The sequence shown here is derived from an EMBL/GenBank/DDBJ whole genome shotgun (WGS) entry which is preliminary data.</text>
</comment>
<evidence type="ECO:0000256" key="2">
    <source>
        <dbReference type="SAM" id="SignalP"/>
    </source>
</evidence>
<name>A0A366IMT1_9MICO</name>
<dbReference type="InterPro" id="IPR019606">
    <property type="entry name" value="GerMN"/>
</dbReference>
<feature type="compositionally biased region" description="Polar residues" evidence="1">
    <location>
        <begin position="36"/>
        <end position="46"/>
    </location>
</feature>
<protein>
    <submittedName>
        <fullName evidence="4">Sporulation and spore germination protein</fullName>
    </submittedName>
</protein>
<reference evidence="4 5" key="1">
    <citation type="submission" date="2018-06" db="EMBL/GenBank/DDBJ databases">
        <title>Freshwater and sediment microbial communities from various areas in North America, analyzing microbe dynamics in response to fracking.</title>
        <authorList>
            <person name="Lamendella R."/>
        </authorList>
    </citation>
    <scope>NUCLEOTIDE SEQUENCE [LARGE SCALE GENOMIC DNA]</scope>
    <source>
        <strain evidence="4 5">3b_TX</strain>
    </source>
</reference>
<dbReference type="Pfam" id="PF10647">
    <property type="entry name" value="Gmad1"/>
    <property type="match status" value="1"/>
</dbReference>
<dbReference type="EMBL" id="QNSB01000003">
    <property type="protein sequence ID" value="RBP72796.1"/>
    <property type="molecule type" value="Genomic_DNA"/>
</dbReference>